<protein>
    <recommendedName>
        <fullName evidence="3">Resolvase HTH domain-containing protein</fullName>
    </recommendedName>
</protein>
<dbReference type="Proteomes" id="UP000470409">
    <property type="component" value="Unassembled WGS sequence"/>
</dbReference>
<comment type="caution">
    <text evidence="1">The sequence shown here is derived from an EMBL/GenBank/DDBJ whole genome shotgun (WGS) entry which is preliminary data.</text>
</comment>
<gene>
    <name evidence="1" type="ORF">F8163_26950</name>
</gene>
<dbReference type="RefSeq" id="WP_150159343.1">
    <property type="nucleotide sequence ID" value="NZ_WBPG01000031.1"/>
</dbReference>
<organism evidence="1 2">
    <name type="scientific">Bacillus luti</name>
    <dbReference type="NCBI Taxonomy" id="2026191"/>
    <lineage>
        <taxon>Bacteria</taxon>
        <taxon>Bacillati</taxon>
        <taxon>Bacillota</taxon>
        <taxon>Bacilli</taxon>
        <taxon>Bacillales</taxon>
        <taxon>Bacillaceae</taxon>
        <taxon>Bacillus</taxon>
        <taxon>Bacillus cereus group</taxon>
    </lineage>
</organism>
<proteinExistence type="predicted"/>
<evidence type="ECO:0000313" key="1">
    <source>
        <dbReference type="EMBL" id="KAB2439680.1"/>
    </source>
</evidence>
<dbReference type="AlphaFoldDB" id="A0A7V7S546"/>
<evidence type="ECO:0008006" key="3">
    <source>
        <dbReference type="Google" id="ProtNLM"/>
    </source>
</evidence>
<reference evidence="1 2" key="1">
    <citation type="submission" date="2019-10" db="EMBL/GenBank/DDBJ databases">
        <title>Bacillus from the desert of Cuatro Cinegas, Coahuila.</title>
        <authorList>
            <person name="Olmedo-Alvarez G."/>
            <person name="Saldana S."/>
            <person name="Barcelo D."/>
        </authorList>
    </citation>
    <scope>NUCLEOTIDE SEQUENCE [LARGE SCALE GENOMIC DNA]</scope>
    <source>
        <strain evidence="1 2">CH155b_5T</strain>
    </source>
</reference>
<evidence type="ECO:0000313" key="2">
    <source>
        <dbReference type="Proteomes" id="UP000470409"/>
    </source>
</evidence>
<sequence length="137" mass="16199">MRAVAKKVQRLRLLEEHCERQVDTKQYCAQKCKIEKECIKLEKNTVKKRIQKVQTPEEKWDARCKQAVELFNQGMEYPVIAKKVGCKVSSLYRELKKRGVLQMPKQVAPSKVVKPSILSPQTKKSAFQRYKEYYMYK</sequence>
<dbReference type="Gene3D" id="1.10.10.60">
    <property type="entry name" value="Homeodomain-like"/>
    <property type="match status" value="1"/>
</dbReference>
<name>A0A7V7S546_9BACI</name>
<dbReference type="EMBL" id="WBPG01000031">
    <property type="protein sequence ID" value="KAB2439680.1"/>
    <property type="molecule type" value="Genomic_DNA"/>
</dbReference>
<accession>A0A7V7S546</accession>